<reference evidence="2 3" key="1">
    <citation type="submission" date="2019-03" db="EMBL/GenBank/DDBJ databases">
        <title>First draft genome of Liparis tanakae, snailfish: a comprehensive survey of snailfish specific genes.</title>
        <authorList>
            <person name="Kim W."/>
            <person name="Song I."/>
            <person name="Jeong J.-H."/>
            <person name="Kim D."/>
            <person name="Kim S."/>
            <person name="Ryu S."/>
            <person name="Song J.Y."/>
            <person name="Lee S.K."/>
        </authorList>
    </citation>
    <scope>NUCLEOTIDE SEQUENCE [LARGE SCALE GENOMIC DNA]</scope>
    <source>
        <tissue evidence="2">Muscle</tissue>
    </source>
</reference>
<feature type="region of interest" description="Disordered" evidence="1">
    <location>
        <begin position="32"/>
        <end position="67"/>
    </location>
</feature>
<dbReference type="AlphaFoldDB" id="A0A4Z2EAC7"/>
<proteinExistence type="predicted"/>
<dbReference type="EMBL" id="SRLO01011562">
    <property type="protein sequence ID" value="TNN25827.1"/>
    <property type="molecule type" value="Genomic_DNA"/>
</dbReference>
<organism evidence="2 3">
    <name type="scientific">Liparis tanakae</name>
    <name type="common">Tanaka's snailfish</name>
    <dbReference type="NCBI Taxonomy" id="230148"/>
    <lineage>
        <taxon>Eukaryota</taxon>
        <taxon>Metazoa</taxon>
        <taxon>Chordata</taxon>
        <taxon>Craniata</taxon>
        <taxon>Vertebrata</taxon>
        <taxon>Euteleostomi</taxon>
        <taxon>Actinopterygii</taxon>
        <taxon>Neopterygii</taxon>
        <taxon>Teleostei</taxon>
        <taxon>Neoteleostei</taxon>
        <taxon>Acanthomorphata</taxon>
        <taxon>Eupercaria</taxon>
        <taxon>Perciformes</taxon>
        <taxon>Cottioidei</taxon>
        <taxon>Cottales</taxon>
        <taxon>Liparidae</taxon>
        <taxon>Liparis</taxon>
    </lineage>
</organism>
<evidence type="ECO:0000313" key="3">
    <source>
        <dbReference type="Proteomes" id="UP000314294"/>
    </source>
</evidence>
<evidence type="ECO:0000313" key="2">
    <source>
        <dbReference type="EMBL" id="TNN25827.1"/>
    </source>
</evidence>
<accession>A0A4Z2EAC7</accession>
<feature type="compositionally biased region" description="Basic and acidic residues" evidence="1">
    <location>
        <begin position="46"/>
        <end position="67"/>
    </location>
</feature>
<protein>
    <submittedName>
        <fullName evidence="2">Uncharacterized protein</fullName>
    </submittedName>
</protein>
<name>A0A4Z2EAC7_9TELE</name>
<keyword evidence="3" id="KW-1185">Reference proteome</keyword>
<sequence>MKVRVEKSSSSLGLKDPVGMEDLLNKLKQRLEDQRQSGDIKLSWKKQSDGEVFHKEEKETQKRGDEL</sequence>
<evidence type="ECO:0000256" key="1">
    <source>
        <dbReference type="SAM" id="MobiDB-lite"/>
    </source>
</evidence>
<comment type="caution">
    <text evidence="2">The sequence shown here is derived from an EMBL/GenBank/DDBJ whole genome shotgun (WGS) entry which is preliminary data.</text>
</comment>
<gene>
    <name evidence="2" type="ORF">EYF80_064041</name>
</gene>
<dbReference type="OrthoDB" id="6369810at2759"/>
<dbReference type="Proteomes" id="UP000314294">
    <property type="component" value="Unassembled WGS sequence"/>
</dbReference>